<gene>
    <name evidence="1" type="ORF">RSF11_004462</name>
</gene>
<comment type="caution">
    <text evidence="1">The sequence shown here is derived from an EMBL/GenBank/DDBJ whole genome shotgun (WGS) entry which is preliminary data.</text>
</comment>
<dbReference type="Proteomes" id="UP001182355">
    <property type="component" value="Unassembled WGS sequence"/>
</dbReference>
<protein>
    <submittedName>
        <fullName evidence="1">Uncharacterized protein</fullName>
    </submittedName>
</protein>
<evidence type="ECO:0000313" key="2">
    <source>
        <dbReference type="Proteomes" id="UP001182355"/>
    </source>
</evidence>
<organism evidence="1 2">
    <name type="scientific">Yersinia enterocolitica</name>
    <dbReference type="NCBI Taxonomy" id="630"/>
    <lineage>
        <taxon>Bacteria</taxon>
        <taxon>Pseudomonadati</taxon>
        <taxon>Pseudomonadota</taxon>
        <taxon>Gammaproteobacteria</taxon>
        <taxon>Enterobacterales</taxon>
        <taxon>Yersiniaceae</taxon>
        <taxon>Yersinia</taxon>
    </lineage>
</organism>
<sequence>MGKMTFVVEFEDGKEPAISKATEILGGKLIIASFRDGILNVDDINQEALAVELWNELTELTQSSETEWEDEPYADFYRDAVTNLLESIQNQFQD</sequence>
<name>A0AAD2Z6N7_YEREN</name>
<proteinExistence type="predicted"/>
<dbReference type="RefSeq" id="WP_427247339.1">
    <property type="nucleotide sequence ID" value="NZ_JBGEDR010000022.1"/>
</dbReference>
<accession>A0AAD2Z6N7</accession>
<dbReference type="EMBL" id="ABNAVX010000081">
    <property type="protein sequence ID" value="ELI8104675.1"/>
    <property type="molecule type" value="Genomic_DNA"/>
</dbReference>
<dbReference type="AlphaFoldDB" id="A0AAD2Z6N7"/>
<reference evidence="1" key="1">
    <citation type="submission" date="2023-02" db="EMBL/GenBank/DDBJ databases">
        <authorList>
            <person name="Ashton P.M."/>
            <person name="Dallman T."/>
            <person name="Nair S."/>
            <person name="De Pinna E."/>
            <person name="Peters T."/>
            <person name="Grant K."/>
        </authorList>
    </citation>
    <scope>NUCLEOTIDE SEQUENCE</scope>
    <source>
        <strain evidence="1">01103883</strain>
    </source>
</reference>
<evidence type="ECO:0000313" key="1">
    <source>
        <dbReference type="EMBL" id="ELI8104675.1"/>
    </source>
</evidence>